<gene>
    <name evidence="2" type="ORF">FRV6_16712</name>
</gene>
<dbReference type="VEuPathDB" id="FungiDB:FOZG_18290"/>
<feature type="compositionally biased region" description="Acidic residues" evidence="1">
    <location>
        <begin position="227"/>
        <end position="250"/>
    </location>
</feature>
<organism evidence="2 3">
    <name type="scientific">Fusarium oxysporum</name>
    <name type="common">Fusarium vascular wilt</name>
    <dbReference type="NCBI Taxonomy" id="5507"/>
    <lineage>
        <taxon>Eukaryota</taxon>
        <taxon>Fungi</taxon>
        <taxon>Dikarya</taxon>
        <taxon>Ascomycota</taxon>
        <taxon>Pezizomycotina</taxon>
        <taxon>Sordariomycetes</taxon>
        <taxon>Hypocreomycetidae</taxon>
        <taxon>Hypocreales</taxon>
        <taxon>Nectriaceae</taxon>
        <taxon>Fusarium</taxon>
        <taxon>Fusarium oxysporum species complex</taxon>
    </lineage>
</organism>
<dbReference type="OrthoDB" id="5077519at2759"/>
<feature type="region of interest" description="Disordered" evidence="1">
    <location>
        <begin position="747"/>
        <end position="781"/>
    </location>
</feature>
<reference evidence="3" key="1">
    <citation type="submission" date="2016-09" db="EMBL/GenBank/DDBJ databases">
        <authorList>
            <person name="Guldener U."/>
        </authorList>
    </citation>
    <scope>NUCLEOTIDE SEQUENCE [LARGE SCALE GENOMIC DNA]</scope>
    <source>
        <strain evidence="3">V64-1</strain>
    </source>
</reference>
<protein>
    <submittedName>
        <fullName evidence="2">Uncharacterized protein</fullName>
    </submittedName>
</protein>
<dbReference type="VEuPathDB" id="FungiDB:FOXG_07077"/>
<dbReference type="VEuPathDB" id="FungiDB:HZS61_007285"/>
<evidence type="ECO:0000256" key="1">
    <source>
        <dbReference type="SAM" id="MobiDB-lite"/>
    </source>
</evidence>
<proteinExistence type="predicted"/>
<evidence type="ECO:0000313" key="3">
    <source>
        <dbReference type="Proteomes" id="UP000219369"/>
    </source>
</evidence>
<evidence type="ECO:0000313" key="2">
    <source>
        <dbReference type="EMBL" id="SCO92584.1"/>
    </source>
</evidence>
<dbReference type="VEuPathDB" id="FungiDB:HZS61_004932"/>
<dbReference type="VEuPathDB" id="FungiDB:FOXG_06531"/>
<dbReference type="VEuPathDB" id="FungiDB:FOMG_18794"/>
<feature type="compositionally biased region" description="Basic and acidic residues" evidence="1">
    <location>
        <begin position="258"/>
        <end position="272"/>
    </location>
</feature>
<dbReference type="AlphaFoldDB" id="A0A2H3TVE6"/>
<feature type="compositionally biased region" description="Basic and acidic residues" evidence="1">
    <location>
        <begin position="755"/>
        <end position="770"/>
    </location>
</feature>
<sequence>MWNMWKGFRGVDMEMLKPTWNGMEWIWIHIMDPYVDFVAREYQRNRRLVDGPGLADDTQTAAAGSTTTYAGQRPWLERTRWETTYKNRDRSLLRCLIKTPYLQLYGRPDAPPYLLASADQVPGLSVDLTSPREDEALTFCFRAYRIDAKQRERLVGVRFNKKLDGFLNAIWHHEDLANSPLTALGAYPIEVAGQAQQQAEEMGEMRIEYEDMDIDGSVYEDLGKADDDSEEEEVDDSELSSTSDYDDGDDSGNAFRPIYDKNEEGDLADRPEQGVPLTTLTELVFGLSLALCTERLMDGQPSSTVLVYFSGILAFSEVTNSFLSARAYTPYLSGLIYIQRLLFLERALPLQPRYMVMGSQSSFEEFVSLRAYGQSVSWGQGVEISMGQFRALTEYLIKEVNGLCNSLMFGLEPDIDLSQIKDDMANNDNGYSFVMDPQNKLTSAYLDLLKRACTARHGCLSRGNCWNWSEVDRYRKKEEDFRELLGPAMSLTGGQQPRWPELSSLWVENDELGPRGLYVYKGYFIYVVRHHKAKSSTNREFVVVRFLPAELALAVFKYCTYIRPFINLLDRERGVNNLAIASQSSSPLLFRTQSLLSNSKPWHTGRFTNVLRKVTFKVWGFAVNSRLLRQICIGITEKHVREVFQPFNRFDDRSKDAHRNVVFAWQSGHRPLQRGFTYGLDGAFPTTMQPQLLNLYEWASLRWHEFLHLPSRLRPRTNAQIQSDRERILGHQPNVTAEDMRETAERLISETQLTPDRKRVDAESRGHEQKSPSPGDVSWIASSPAKRRRVRHVAMSPVDEISPCLTESEAPELFGNLHEPCSHDDIKERRAVIRFLHKYSSARSEKWRLHDRLTRVYETLEWWEFVGCQLCFVTKGGQPEPDHTVESCFQSTGNEKARQILRWLESLSITCYEKNGRRGCSVCAPFMPCREVVYADAVLRAKSPTPNR</sequence>
<dbReference type="EMBL" id="FMJY01000011">
    <property type="protein sequence ID" value="SCO92584.1"/>
    <property type="molecule type" value="Genomic_DNA"/>
</dbReference>
<feature type="region of interest" description="Disordered" evidence="1">
    <location>
        <begin position="219"/>
        <end position="272"/>
    </location>
</feature>
<name>A0A2H3TVE6_FUSOX</name>
<accession>A0A2H3TVE6</accession>
<dbReference type="Proteomes" id="UP000219369">
    <property type="component" value="Unassembled WGS sequence"/>
</dbReference>